<dbReference type="SUPFAM" id="SSF56059">
    <property type="entry name" value="Glutathione synthetase ATP-binding domain-like"/>
    <property type="match status" value="1"/>
</dbReference>
<gene>
    <name evidence="9" type="ORF">ACHHYP_07432</name>
</gene>
<dbReference type="GO" id="GO:0000226">
    <property type="term" value="P:microtubule cytoskeleton organization"/>
    <property type="evidence" value="ECO:0007669"/>
    <property type="project" value="TreeGrafter"/>
</dbReference>
<dbReference type="GO" id="GO:0005524">
    <property type="term" value="F:ATP binding"/>
    <property type="evidence" value="ECO:0007669"/>
    <property type="project" value="UniProtKB-KW"/>
</dbReference>
<keyword evidence="2" id="KW-0547">Nucleotide-binding</keyword>
<feature type="signal peptide" evidence="7">
    <location>
        <begin position="1"/>
        <end position="16"/>
    </location>
</feature>
<reference evidence="9 10" key="1">
    <citation type="journal article" date="2014" name="Genome Biol. Evol.">
        <title>The secreted proteins of Achlya hypogyna and Thraustotheca clavata identify the ancestral oomycete secretome and reveal gene acquisitions by horizontal gene transfer.</title>
        <authorList>
            <person name="Misner I."/>
            <person name="Blouin N."/>
            <person name="Leonard G."/>
            <person name="Richards T.A."/>
            <person name="Lane C.E."/>
        </authorList>
    </citation>
    <scope>NUCLEOTIDE SEQUENCE [LARGE SCALE GENOMIC DNA]</scope>
    <source>
        <strain evidence="9 10">ATCC 48635</strain>
    </source>
</reference>
<keyword evidence="6" id="KW-1133">Transmembrane helix</keyword>
<evidence type="ECO:0000313" key="10">
    <source>
        <dbReference type="Proteomes" id="UP000243579"/>
    </source>
</evidence>
<evidence type="ECO:0000256" key="4">
    <source>
        <dbReference type="ARBA" id="ARBA00041448"/>
    </source>
</evidence>
<dbReference type="Gene3D" id="3.30.470.20">
    <property type="entry name" value="ATP-grasp fold, B domain"/>
    <property type="match status" value="1"/>
</dbReference>
<keyword evidence="10" id="KW-1185">Reference proteome</keyword>
<keyword evidence="6" id="KW-0812">Transmembrane</keyword>
<comment type="catalytic activity">
    <reaction evidence="5">
        <text>L-glutamyl-[protein] + L-glutamate + ATP = gamma-L-glutamyl-L-glutamyl-[protein] + ADP + phosphate + H(+)</text>
        <dbReference type="Rhea" id="RHEA:60144"/>
        <dbReference type="Rhea" id="RHEA-COMP:10208"/>
        <dbReference type="Rhea" id="RHEA-COMP:15517"/>
        <dbReference type="ChEBI" id="CHEBI:15378"/>
        <dbReference type="ChEBI" id="CHEBI:29973"/>
        <dbReference type="ChEBI" id="CHEBI:29985"/>
        <dbReference type="ChEBI" id="CHEBI:30616"/>
        <dbReference type="ChEBI" id="CHEBI:43474"/>
        <dbReference type="ChEBI" id="CHEBI:143622"/>
        <dbReference type="ChEBI" id="CHEBI:456216"/>
    </reaction>
    <physiologicalReaction direction="left-to-right" evidence="5">
        <dbReference type="Rhea" id="RHEA:60145"/>
    </physiologicalReaction>
</comment>
<proteinExistence type="predicted"/>
<comment type="caution">
    <text evidence="9">The sequence shown here is derived from an EMBL/GenBank/DDBJ whole genome shotgun (WGS) entry which is preliminary data.</text>
</comment>
<dbReference type="InterPro" id="IPR004344">
    <property type="entry name" value="TTL/TTLL_fam"/>
</dbReference>
<dbReference type="PROSITE" id="PS51221">
    <property type="entry name" value="TTL"/>
    <property type="match status" value="1"/>
</dbReference>
<dbReference type="GO" id="GO:0070740">
    <property type="term" value="F:tubulin-glutamic acid ligase activity"/>
    <property type="evidence" value="ECO:0007669"/>
    <property type="project" value="TreeGrafter"/>
</dbReference>
<dbReference type="PANTHER" id="PTHR12241:SF145">
    <property type="entry name" value="TUBULIN POLYGLUTAMYLASE TTLL5"/>
    <property type="match status" value="1"/>
</dbReference>
<organism evidence="9 10">
    <name type="scientific">Achlya hypogyna</name>
    <name type="common">Oomycete</name>
    <name type="synonym">Protoachlya hypogyna</name>
    <dbReference type="NCBI Taxonomy" id="1202772"/>
    <lineage>
        <taxon>Eukaryota</taxon>
        <taxon>Sar</taxon>
        <taxon>Stramenopiles</taxon>
        <taxon>Oomycota</taxon>
        <taxon>Saprolegniomycetes</taxon>
        <taxon>Saprolegniales</taxon>
        <taxon>Achlyaceae</taxon>
        <taxon>Achlya</taxon>
    </lineage>
</organism>
<keyword evidence="1" id="KW-0436">Ligase</keyword>
<dbReference type="GO" id="GO:0015631">
    <property type="term" value="F:tubulin binding"/>
    <property type="evidence" value="ECO:0007669"/>
    <property type="project" value="TreeGrafter"/>
</dbReference>
<evidence type="ECO:0000256" key="1">
    <source>
        <dbReference type="ARBA" id="ARBA00022598"/>
    </source>
</evidence>
<evidence type="ECO:0000256" key="6">
    <source>
        <dbReference type="SAM" id="Phobius"/>
    </source>
</evidence>
<dbReference type="EMBL" id="JNBR01000075">
    <property type="protein sequence ID" value="OQR99078.1"/>
    <property type="molecule type" value="Genomic_DNA"/>
</dbReference>
<keyword evidence="7" id="KW-0732">Signal</keyword>
<accession>A0A1V9ZM63</accession>
<dbReference type="GO" id="GO:0036064">
    <property type="term" value="C:ciliary basal body"/>
    <property type="evidence" value="ECO:0007669"/>
    <property type="project" value="TreeGrafter"/>
</dbReference>
<keyword evidence="6" id="KW-0472">Membrane</keyword>
<sequence>MLRACVVALVLAAAAGDKRHTKSFLLPEKERYHLGPLLKALDRLGVEEVEGSSAKSWKMAKRTTDFDLVWSYEYTQLSSLGPLERRHKVNHLPGSYVLVSKGQVYETQLRLQDLHGRYDFNFIPAQYRLPQDVDQFSAAFRERRESAATKDDDPDYNKRWLLKSQSHRGVRFFSGLEDLASHMNSNDMVTHCIEPLLISGHKFDMGLYVAVTSLDPLRIYIYHNTLLRMCKLPYPASLDNTADLESYVVDDYLPPWEMPALKALYSEIPSPTNEGTSHFEVLKHHLESIGIDPDKFQRELYGDVVKIITGNRRHFMQAERAFRRQHQQPHDALGNFFEMYRFDFMVEDTGKPWLMEVNQSPNLAPKYFESGTDAAMKDTIIHDLLHMVGITAPGDPLITPPQLTPAECATKCDDKSAVWETVCWHCDGWFAPDVADTLFESATEYARRGKYKLVFPTPENDFAQFLEDGPTPNDDALVAYLASFGSNPAADRTIMLDNVALCTNRGHCSRHGDCINGACVCDIGFEGATCYVPTGQRRDEDKPELHPANLRIAQNEPLYSRATVFGLFVVVIGLAGALAYANRAYLKKASSKEQ</sequence>
<dbReference type="Pfam" id="PF03133">
    <property type="entry name" value="TTL"/>
    <property type="match status" value="1"/>
</dbReference>
<evidence type="ECO:0000256" key="3">
    <source>
        <dbReference type="ARBA" id="ARBA00022840"/>
    </source>
</evidence>
<dbReference type="AlphaFoldDB" id="A0A1V9ZM63"/>
<evidence type="ECO:0000256" key="7">
    <source>
        <dbReference type="SAM" id="SignalP"/>
    </source>
</evidence>
<evidence type="ECO:0000313" key="9">
    <source>
        <dbReference type="EMBL" id="OQR99078.1"/>
    </source>
</evidence>
<dbReference type="PROSITE" id="PS01186">
    <property type="entry name" value="EGF_2"/>
    <property type="match status" value="1"/>
</dbReference>
<dbReference type="OrthoDB" id="202825at2759"/>
<evidence type="ECO:0000259" key="8">
    <source>
        <dbReference type="PROSITE" id="PS01186"/>
    </source>
</evidence>
<protein>
    <recommendedName>
        <fullName evidence="4">Tubulin--tyrosine ligase-like protein 5</fullName>
    </recommendedName>
</protein>
<dbReference type="InterPro" id="IPR000742">
    <property type="entry name" value="EGF"/>
</dbReference>
<dbReference type="Gene3D" id="2.60.120.260">
    <property type="entry name" value="Galactose-binding domain-like"/>
    <property type="match status" value="1"/>
</dbReference>
<name>A0A1V9ZM63_ACHHY</name>
<dbReference type="PANTHER" id="PTHR12241">
    <property type="entry name" value="TUBULIN POLYGLUTAMYLASE"/>
    <property type="match status" value="1"/>
</dbReference>
<feature type="domain" description="EGF-like" evidence="8">
    <location>
        <begin position="519"/>
        <end position="530"/>
    </location>
</feature>
<dbReference type="Proteomes" id="UP000243579">
    <property type="component" value="Unassembled WGS sequence"/>
</dbReference>
<evidence type="ECO:0000256" key="5">
    <source>
        <dbReference type="ARBA" id="ARBA00049274"/>
    </source>
</evidence>
<keyword evidence="3" id="KW-0067">ATP-binding</keyword>
<feature type="transmembrane region" description="Helical" evidence="6">
    <location>
        <begin position="558"/>
        <end position="581"/>
    </location>
</feature>
<feature type="chain" id="PRO_5012076903" description="Tubulin--tyrosine ligase-like protein 5" evidence="7">
    <location>
        <begin position="17"/>
        <end position="594"/>
    </location>
</feature>
<evidence type="ECO:0000256" key="2">
    <source>
        <dbReference type="ARBA" id="ARBA00022741"/>
    </source>
</evidence>